<dbReference type="Pfam" id="PF01545">
    <property type="entry name" value="Cation_efflux"/>
    <property type="match status" value="1"/>
</dbReference>
<feature type="domain" description="Cation efflux protein cytoplasmic" evidence="11">
    <location>
        <begin position="276"/>
        <end position="353"/>
    </location>
</feature>
<sequence>MSCTCDRDGTGAGGIAGAGPACAACPLRDLGADGRDHGHHRHVDTAHDHGDHSDHGSKNHGSKDHGHSHGVQPGADRKYLWIALLLLGGFMVGEVIVALISGSVALLADAGHMLSDVGALAGSLWAISLAARPVTDRWTFGLKRAEILSAAINGITLLVVGALVGVESIGRLIDPPPVDGGPVLVVAIVGVLVNVAATWVLARANRTSLNVEGAFQHVLTDLYAFIGTAIAGLVVVLTGYVRADSIASLLVVALMFRSAWSLLRESGRVLLEAAPKGMSLEDIRSHLLEVPEVIAVHDLHAWTVTSDLPALSAHVVISDRCFERGLSPVVLDHLQECLSGHFDVEHSTFQLEPASHQRHEAGAHH</sequence>
<keyword evidence="3" id="KW-0813">Transport</keyword>
<evidence type="ECO:0000256" key="4">
    <source>
        <dbReference type="ARBA" id="ARBA00022692"/>
    </source>
</evidence>
<dbReference type="InterPro" id="IPR027469">
    <property type="entry name" value="Cation_efflux_TMD_sf"/>
</dbReference>
<keyword evidence="4 9" id="KW-0812">Transmembrane</keyword>
<feature type="transmembrane region" description="Helical" evidence="9">
    <location>
        <begin position="147"/>
        <end position="169"/>
    </location>
</feature>
<dbReference type="InterPro" id="IPR002524">
    <property type="entry name" value="Cation_efflux"/>
</dbReference>
<evidence type="ECO:0000256" key="7">
    <source>
        <dbReference type="ARBA" id="ARBA00023136"/>
    </source>
</evidence>
<dbReference type="InterPro" id="IPR050681">
    <property type="entry name" value="CDF/SLC30A"/>
</dbReference>
<evidence type="ECO:0000313" key="13">
    <source>
        <dbReference type="Proteomes" id="UP000460221"/>
    </source>
</evidence>
<evidence type="ECO:0000259" key="10">
    <source>
        <dbReference type="Pfam" id="PF01545"/>
    </source>
</evidence>
<gene>
    <name evidence="12" type="ORF">GIS00_19340</name>
</gene>
<evidence type="ECO:0000256" key="2">
    <source>
        <dbReference type="ARBA" id="ARBA00008873"/>
    </source>
</evidence>
<dbReference type="GO" id="GO:0005385">
    <property type="term" value="F:zinc ion transmembrane transporter activity"/>
    <property type="evidence" value="ECO:0007669"/>
    <property type="project" value="TreeGrafter"/>
</dbReference>
<evidence type="ECO:0000259" key="11">
    <source>
        <dbReference type="Pfam" id="PF16916"/>
    </source>
</evidence>
<evidence type="ECO:0000256" key="9">
    <source>
        <dbReference type="SAM" id="Phobius"/>
    </source>
</evidence>
<dbReference type="SUPFAM" id="SSF161111">
    <property type="entry name" value="Cation efflux protein transmembrane domain-like"/>
    <property type="match status" value="1"/>
</dbReference>
<organism evidence="12 13">
    <name type="scientific">Nakamurella alba</name>
    <dbReference type="NCBI Taxonomy" id="2665158"/>
    <lineage>
        <taxon>Bacteria</taxon>
        <taxon>Bacillati</taxon>
        <taxon>Actinomycetota</taxon>
        <taxon>Actinomycetes</taxon>
        <taxon>Nakamurellales</taxon>
        <taxon>Nakamurellaceae</taxon>
        <taxon>Nakamurella</taxon>
    </lineage>
</organism>
<dbReference type="NCBIfam" id="TIGR01297">
    <property type="entry name" value="CDF"/>
    <property type="match status" value="1"/>
</dbReference>
<dbReference type="GO" id="GO:0005886">
    <property type="term" value="C:plasma membrane"/>
    <property type="evidence" value="ECO:0007669"/>
    <property type="project" value="TreeGrafter"/>
</dbReference>
<evidence type="ECO:0000256" key="1">
    <source>
        <dbReference type="ARBA" id="ARBA00004141"/>
    </source>
</evidence>
<feature type="transmembrane region" description="Helical" evidence="9">
    <location>
        <begin position="117"/>
        <end position="135"/>
    </location>
</feature>
<feature type="domain" description="Cation efflux protein transmembrane" evidence="10">
    <location>
        <begin position="80"/>
        <end position="271"/>
    </location>
</feature>
<feature type="transmembrane region" description="Helical" evidence="9">
    <location>
        <begin position="222"/>
        <end position="240"/>
    </location>
</feature>
<protein>
    <submittedName>
        <fullName evidence="12">Cation diffusion facilitator family transporter</fullName>
    </submittedName>
</protein>
<evidence type="ECO:0000256" key="3">
    <source>
        <dbReference type="ARBA" id="ARBA00022448"/>
    </source>
</evidence>
<reference evidence="12 13" key="1">
    <citation type="submission" date="2019-11" db="EMBL/GenBank/DDBJ databases">
        <authorList>
            <person name="Jiang L.-Q."/>
        </authorList>
    </citation>
    <scope>NUCLEOTIDE SEQUENCE [LARGE SCALE GENOMIC DNA]</scope>
    <source>
        <strain evidence="12 13">YIM 132087</strain>
    </source>
</reference>
<dbReference type="AlphaFoldDB" id="A0A7K1FPM8"/>
<dbReference type="SUPFAM" id="SSF160240">
    <property type="entry name" value="Cation efflux protein cytoplasmic domain-like"/>
    <property type="match status" value="1"/>
</dbReference>
<accession>A0A7K1FPM8</accession>
<proteinExistence type="inferred from homology"/>
<keyword evidence="6" id="KW-0406">Ion transport</keyword>
<dbReference type="InterPro" id="IPR058533">
    <property type="entry name" value="Cation_efflux_TM"/>
</dbReference>
<evidence type="ECO:0000313" key="12">
    <source>
        <dbReference type="EMBL" id="MTD16096.1"/>
    </source>
</evidence>
<feature type="transmembrane region" description="Helical" evidence="9">
    <location>
        <begin position="181"/>
        <end position="202"/>
    </location>
</feature>
<dbReference type="InterPro" id="IPR036837">
    <property type="entry name" value="Cation_efflux_CTD_sf"/>
</dbReference>
<dbReference type="PANTHER" id="PTHR11562:SF17">
    <property type="entry name" value="RE54080P-RELATED"/>
    <property type="match status" value="1"/>
</dbReference>
<name>A0A7K1FPM8_9ACTN</name>
<comment type="subcellular location">
    <subcellularLocation>
        <location evidence="1">Membrane</location>
        <topology evidence="1">Multi-pass membrane protein</topology>
    </subcellularLocation>
</comment>
<keyword evidence="5 9" id="KW-1133">Transmembrane helix</keyword>
<dbReference type="PANTHER" id="PTHR11562">
    <property type="entry name" value="CATION EFFLUX PROTEIN/ ZINC TRANSPORTER"/>
    <property type="match status" value="1"/>
</dbReference>
<feature type="compositionally biased region" description="Basic and acidic residues" evidence="8">
    <location>
        <begin position="43"/>
        <end position="67"/>
    </location>
</feature>
<dbReference type="Gene3D" id="1.20.1510.10">
    <property type="entry name" value="Cation efflux protein transmembrane domain"/>
    <property type="match status" value="1"/>
</dbReference>
<comment type="caution">
    <text evidence="12">The sequence shown here is derived from an EMBL/GenBank/DDBJ whole genome shotgun (WGS) entry which is preliminary data.</text>
</comment>
<evidence type="ECO:0000256" key="8">
    <source>
        <dbReference type="SAM" id="MobiDB-lite"/>
    </source>
</evidence>
<feature type="transmembrane region" description="Helical" evidence="9">
    <location>
        <begin position="79"/>
        <end position="105"/>
    </location>
</feature>
<evidence type="ECO:0000256" key="5">
    <source>
        <dbReference type="ARBA" id="ARBA00022989"/>
    </source>
</evidence>
<evidence type="ECO:0000256" key="6">
    <source>
        <dbReference type="ARBA" id="ARBA00023065"/>
    </source>
</evidence>
<dbReference type="Pfam" id="PF16916">
    <property type="entry name" value="ZT_dimer"/>
    <property type="match status" value="1"/>
</dbReference>
<keyword evidence="7 9" id="KW-0472">Membrane</keyword>
<dbReference type="EMBL" id="WLYK01000008">
    <property type="protein sequence ID" value="MTD16096.1"/>
    <property type="molecule type" value="Genomic_DNA"/>
</dbReference>
<feature type="region of interest" description="Disordered" evidence="8">
    <location>
        <begin position="36"/>
        <end position="71"/>
    </location>
</feature>
<dbReference type="InterPro" id="IPR027470">
    <property type="entry name" value="Cation_efflux_CTD"/>
</dbReference>
<dbReference type="Proteomes" id="UP000460221">
    <property type="component" value="Unassembled WGS sequence"/>
</dbReference>
<dbReference type="RefSeq" id="WP_154770066.1">
    <property type="nucleotide sequence ID" value="NZ_WLYK01000008.1"/>
</dbReference>
<keyword evidence="13" id="KW-1185">Reference proteome</keyword>
<comment type="similarity">
    <text evidence="2">Belongs to the cation diffusion facilitator (CDF) transporter (TC 2.A.4) family. SLC30A subfamily.</text>
</comment>